<dbReference type="PANTHER" id="PTHR23053">
    <property type="entry name" value="DLEC1 DELETED IN LUNG AND ESOPHAGEAL CANCER 1"/>
    <property type="match status" value="1"/>
</dbReference>
<proteinExistence type="predicted"/>
<feature type="domain" description="HYDIN/VesB/CFA65-like Ig-like" evidence="7">
    <location>
        <begin position="1563"/>
        <end position="1660"/>
    </location>
</feature>
<gene>
    <name evidence="8" type="ORF">SMN809_LOCUS9990</name>
</gene>
<accession>A0A8S2MQ55</accession>
<evidence type="ECO:0000313" key="8">
    <source>
        <dbReference type="EMBL" id="CAF3964688.1"/>
    </source>
</evidence>
<evidence type="ECO:0000259" key="7">
    <source>
        <dbReference type="Pfam" id="PF22544"/>
    </source>
</evidence>
<dbReference type="Proteomes" id="UP000676336">
    <property type="component" value="Unassembled WGS sequence"/>
</dbReference>
<evidence type="ECO:0000256" key="2">
    <source>
        <dbReference type="ARBA" id="ARBA00004496"/>
    </source>
</evidence>
<dbReference type="InterPro" id="IPR033305">
    <property type="entry name" value="Hydin-like"/>
</dbReference>
<dbReference type="EMBL" id="CAJOBI010003328">
    <property type="protein sequence ID" value="CAF3964688.1"/>
    <property type="molecule type" value="Genomic_DNA"/>
</dbReference>
<feature type="region of interest" description="Disordered" evidence="6">
    <location>
        <begin position="275"/>
        <end position="312"/>
    </location>
</feature>
<dbReference type="Gene3D" id="2.60.40.10">
    <property type="entry name" value="Immunoglobulins"/>
    <property type="match status" value="10"/>
</dbReference>
<evidence type="ECO:0000313" key="9">
    <source>
        <dbReference type="Proteomes" id="UP000676336"/>
    </source>
</evidence>
<dbReference type="PANTHER" id="PTHR23053:SF0">
    <property type="entry name" value="HYDROCEPHALUS-INDUCING PROTEIN HOMOLOG"/>
    <property type="match status" value="1"/>
</dbReference>
<keyword evidence="5" id="KW-0966">Cell projection</keyword>
<feature type="non-terminal residue" evidence="8">
    <location>
        <position position="1"/>
    </location>
</feature>
<sequence>MHLKSGESKTLKIIANPPREGHFDDSLVICIKENPEPIVYKLSCDGCTPELQIEPTSFDFGQVLLYRKESRIIRLKNAKLIPVKWRLIGIGQEGIGQEFSTKTDTGLVEPMSTYELQLNYYASRPRSPASLKNKLSLKLEISDTEGMPGAIKTVNIPVFVEPYDIVLDMTFQKGNDRGIDFGNVRVNQETKQSCILKNKGKREIKYKFELVSDPKSKVDASKFFEIAPKQGTLPAGGDRNAQATSVNITFKPTSELQLREAEIIVVSVINVAPSPKGTESGGQLNQSTTHIGASQSTLKGGSEGAPMRNAAVSNQQPPALLVEEEVARIRLKISAKATYSRFLLMPEREVNFGPMPMGTSRRIEKFIIENHGEHDFKYIIQKYQREVSPQKLNIKDYKKISPPNRADSAMSAKTVRKYDQTRDAPTQGRLQVGPFIISPAFAMIMPNGNTTVSVECIPESDVPRKFEEEILIDIADRNPIDYPQGVIYKLKSELIVPQIDTSDLSSIFEEHRLVRNLSSFQNIADSVTGGVYGEEERRFQFRNVIVGRTSKARYKITNSQKTIVEEDAPVALSNTINFGEIHLNESRQILFSITNHHQKDSVRFEWPDHPQCTFSPRVGHLHAGCTKDIQVTFKTNKPIQLTKEKVLCSIIKITFDRPVNEVPDWDDRMRSVKWIDVSAPATDSTNGETQRSNRPARKKVVEADIEPAHQRIEEQTRILDIYVSAIADYCRYKCSEFEIRYFDTAILQTRIHEVTITNRGKVSFNYAWQVHMEDSQRPFTPMIDRDPPTPEPTDGTRKGHKGGVRSQASTAPATDALNAQESAAAPPGSRGKDKTGKDAGKSTGKDGPTGSKTKGARQSVKSNVTAESLAEEKDNDNEPAFFNEPPNTADMPRGDSESSARSPPSVMTDVGYAPFMIEPDTGSIAVGASQVFKIKFAPLDVNDYQARLTCCIPNLETTKAGPIVAVRGRSILPFCHFELEESDYVTSGRRRLDLLINNGSPQAPAAFVDRQTRVMEFKAVGIGSTLNKSFSVLNPTDADYTYRWICEDNLDLTKQPSFVCRTLQGKIASGKGVLMSFDFFPRSFGIIESAYRFEIPAHSLSVPFLLVGQVNEPQILFDRTFVSFHPALIGHHVEETLTLINKENRSFHYQFLERCFINGTTNTDLIIEPAPSGVVPPNTRLPLHLIFRPTQNRAYTYVLQCRIDETIELLNVNVKGEGFANLSSVHCETIEGNRYELTSSQTGTNEIHFDDVLIGNIASRQIQISNDGKYAFDFNWFSDNEQELAPFSIAPMKGTISNSQKQMCLITFEPRTREHRALIQRSLHLNIVNGLKYDLSLIGRTTTPNIEFSFLSFNFGPCFVYRAGMPENICELLIQNKDSKDHTIECLYQSTAQLMFDFKTGLIQSKQTTTCRFTFYPREQKVYRETIQFEIDGLTIVNVIIEGEGVDFRVELAEPKHKILNLGALQAGKNVTREVCLVNRSRAHITNCYVVLNSSETSTVRENLTILPTNTIALKARGGTQTVTVKFSPRSRLAPFVEQIFLKYGDLDVPMFAVRGCCQGYDISLDSDTLPFGAVGKDCSLTRKLILSNRGDIGASFAWNLAQLRDVPFRVSPTNGYIAPGQEATIEFVFQPRAIRHDIRCDRLECRLEGTQPVTVTLSGSCVEVAPARETIVISTAVRSKELSKSIVLKNNTNTLWTLTPIISGEYFSGPETVIIELNSTKNYELTYIPFTEGKHTGTLFFPLPDGNGLLYNVIGNAEAPRASGKFTREVPCKTPFVELLPIENWLKKPQRFRVTHEITKQDRPEVTTTIKYLEFIDVAPKSKRDFKLQFYSYKECVQQIKVIFKNEQTQEYIWYDITFKSIVDKRNAPTIANIDLTTHVRQQTSHDIILENPLPNKVTFQGQCSHPDILLPP</sequence>
<dbReference type="GO" id="GO:1904158">
    <property type="term" value="P:axonemal central apparatus assembly"/>
    <property type="evidence" value="ECO:0007669"/>
    <property type="project" value="TreeGrafter"/>
</dbReference>
<feature type="compositionally biased region" description="Polar residues" evidence="6">
    <location>
        <begin position="806"/>
        <end position="821"/>
    </location>
</feature>
<organism evidence="8 9">
    <name type="scientific">Rotaria magnacalcarata</name>
    <dbReference type="NCBI Taxonomy" id="392030"/>
    <lineage>
        <taxon>Eukaryota</taxon>
        <taxon>Metazoa</taxon>
        <taxon>Spiralia</taxon>
        <taxon>Gnathifera</taxon>
        <taxon>Rotifera</taxon>
        <taxon>Eurotatoria</taxon>
        <taxon>Bdelloidea</taxon>
        <taxon>Philodinida</taxon>
        <taxon>Philodinidae</taxon>
        <taxon>Rotaria</taxon>
    </lineage>
</organism>
<comment type="caution">
    <text evidence="8">The sequence shown here is derived from an EMBL/GenBank/DDBJ whole genome shotgun (WGS) entry which is preliminary data.</text>
</comment>
<dbReference type="GO" id="GO:0003341">
    <property type="term" value="P:cilium movement"/>
    <property type="evidence" value="ECO:0007669"/>
    <property type="project" value="TreeGrafter"/>
</dbReference>
<name>A0A8S2MQ55_9BILA</name>
<evidence type="ECO:0000256" key="3">
    <source>
        <dbReference type="ARBA" id="ARBA00022490"/>
    </source>
</evidence>
<keyword evidence="3" id="KW-0963">Cytoplasm</keyword>
<evidence type="ECO:0000256" key="1">
    <source>
        <dbReference type="ARBA" id="ARBA00004138"/>
    </source>
</evidence>
<evidence type="ECO:0000256" key="4">
    <source>
        <dbReference type="ARBA" id="ARBA00023069"/>
    </source>
</evidence>
<comment type="subcellular location">
    <subcellularLocation>
        <location evidence="1">Cell projection</location>
        <location evidence="1">Cilium</location>
    </subcellularLocation>
    <subcellularLocation>
        <location evidence="2">Cytoplasm</location>
    </subcellularLocation>
</comment>
<dbReference type="InterPro" id="IPR053879">
    <property type="entry name" value="HYDIN_VesB_CFA65-like_Ig"/>
</dbReference>
<reference evidence="8" key="1">
    <citation type="submission" date="2021-02" db="EMBL/GenBank/DDBJ databases">
        <authorList>
            <person name="Nowell W R."/>
        </authorList>
    </citation>
    <scope>NUCLEOTIDE SEQUENCE</scope>
</reference>
<evidence type="ECO:0000256" key="6">
    <source>
        <dbReference type="SAM" id="MobiDB-lite"/>
    </source>
</evidence>
<feature type="compositionally biased region" description="Basic and acidic residues" evidence="6">
    <location>
        <begin position="830"/>
        <end position="844"/>
    </location>
</feature>
<feature type="compositionally biased region" description="Polar residues" evidence="6">
    <location>
        <begin position="281"/>
        <end position="299"/>
    </location>
</feature>
<dbReference type="GO" id="GO:0005930">
    <property type="term" value="C:axoneme"/>
    <property type="evidence" value="ECO:0007669"/>
    <property type="project" value="TreeGrafter"/>
</dbReference>
<dbReference type="InterPro" id="IPR013783">
    <property type="entry name" value="Ig-like_fold"/>
</dbReference>
<dbReference type="Pfam" id="PF22544">
    <property type="entry name" value="HYDIN_VesB_CFA65-like_Ig"/>
    <property type="match status" value="1"/>
</dbReference>
<evidence type="ECO:0000256" key="5">
    <source>
        <dbReference type="ARBA" id="ARBA00023273"/>
    </source>
</evidence>
<protein>
    <recommendedName>
        <fullName evidence="7">HYDIN/VesB/CFA65-like Ig-like domain-containing protein</fullName>
    </recommendedName>
</protein>
<feature type="region of interest" description="Disordered" evidence="6">
    <location>
        <begin position="777"/>
        <end position="906"/>
    </location>
</feature>
<keyword evidence="4" id="KW-0969">Cilium</keyword>